<name>A0A4D6HG91_9EURY</name>
<protein>
    <recommendedName>
        <fullName evidence="1">DUF7979 domain-containing protein</fullName>
    </recommendedName>
</protein>
<evidence type="ECO:0000313" key="2">
    <source>
        <dbReference type="EMBL" id="QCC51797.1"/>
    </source>
</evidence>
<dbReference type="STRING" id="1457250.GCA_000755225_00615"/>
<proteinExistence type="predicted"/>
<dbReference type="Proteomes" id="UP000296706">
    <property type="component" value="Chromosome"/>
</dbReference>
<gene>
    <name evidence="2" type="ORF">DV733_11370</name>
</gene>
<dbReference type="EMBL" id="CP031310">
    <property type="protein sequence ID" value="QCC51797.1"/>
    <property type="molecule type" value="Genomic_DNA"/>
</dbReference>
<dbReference type="PROSITE" id="PS51257">
    <property type="entry name" value="PROKAR_LIPOPROTEIN"/>
    <property type="match status" value="1"/>
</dbReference>
<dbReference type="AlphaFoldDB" id="A0A4D6HG91"/>
<dbReference type="InterPro" id="IPR058285">
    <property type="entry name" value="DUF7979"/>
</dbReference>
<dbReference type="GeneID" id="39848472"/>
<dbReference type="OrthoDB" id="291813at2157"/>
<evidence type="ECO:0000313" key="3">
    <source>
        <dbReference type="Proteomes" id="UP000296706"/>
    </source>
</evidence>
<sequence length="139" mass="15081">MAAVLLRVLALVVLAVTAGCVSTDAGQAPTVEETDTLEGPTQTDAPTLTTMEYPYGTQFVSVERVDASVAPPLSDAESARFENLTRTRRETFLRALDADGGLTFRPSDERSNPFGFGESDRPEYVRYEGTWYLVAVGIV</sequence>
<evidence type="ECO:0000259" key="1">
    <source>
        <dbReference type="Pfam" id="PF25934"/>
    </source>
</evidence>
<feature type="domain" description="DUF7979" evidence="1">
    <location>
        <begin position="61"/>
        <end position="134"/>
    </location>
</feature>
<keyword evidence="3" id="KW-1185">Reference proteome</keyword>
<accession>A0A4D6HG91</accession>
<reference evidence="2 3" key="1">
    <citation type="journal article" date="2019" name="Nat. Commun.">
        <title>A new type of DNA phosphorothioation-based antiviral system in archaea.</title>
        <authorList>
            <person name="Xiong L."/>
            <person name="Liu S."/>
            <person name="Chen S."/>
            <person name="Xiao Y."/>
            <person name="Zhu B."/>
            <person name="Gao Y."/>
            <person name="Zhang Y."/>
            <person name="Chen B."/>
            <person name="Luo J."/>
            <person name="Deng Z."/>
            <person name="Chen X."/>
            <person name="Wang L."/>
            <person name="Chen S."/>
        </authorList>
    </citation>
    <scope>NUCLEOTIDE SEQUENCE [LARGE SCALE GENOMIC DNA]</scope>
    <source>
        <strain evidence="2 3">CBA1105</strain>
    </source>
</reference>
<dbReference type="Pfam" id="PF25934">
    <property type="entry name" value="DUF7979"/>
    <property type="match status" value="1"/>
</dbReference>
<organism evidence="2 3">
    <name type="scientific">Halapricum salinum</name>
    <dbReference type="NCBI Taxonomy" id="1457250"/>
    <lineage>
        <taxon>Archaea</taxon>
        <taxon>Methanobacteriati</taxon>
        <taxon>Methanobacteriota</taxon>
        <taxon>Stenosarchaea group</taxon>
        <taxon>Halobacteria</taxon>
        <taxon>Halobacteriales</taxon>
        <taxon>Haloarculaceae</taxon>
        <taxon>Halapricum</taxon>
    </lineage>
</organism>
<dbReference type="KEGG" id="hsn:DV733_11370"/>
<dbReference type="RefSeq" id="WP_049994590.1">
    <property type="nucleotide sequence ID" value="NZ_CP031310.1"/>
</dbReference>